<evidence type="ECO:0000313" key="1">
    <source>
        <dbReference type="EMBL" id="GHO48987.1"/>
    </source>
</evidence>
<protein>
    <submittedName>
        <fullName evidence="1">Uncharacterized protein</fullName>
    </submittedName>
</protein>
<sequence length="122" mass="13348">MQKKLWLFLVGVVVLSVLVLFLKIASYPAAAAYTSYSSLSISPASQRADDQSPTQATQGKLYEGYLKGEWAGHQAGVADCEAKRYNPPTSTVFGSANQAEYDRGYAYGEHRGYEAGYKSCFQ</sequence>
<evidence type="ECO:0000313" key="2">
    <source>
        <dbReference type="Proteomes" id="UP000612362"/>
    </source>
</evidence>
<gene>
    <name evidence="1" type="ORF">KSX_71500</name>
</gene>
<comment type="caution">
    <text evidence="1">The sequence shown here is derived from an EMBL/GenBank/DDBJ whole genome shotgun (WGS) entry which is preliminary data.</text>
</comment>
<dbReference type="EMBL" id="BNJF01000004">
    <property type="protein sequence ID" value="GHO48987.1"/>
    <property type="molecule type" value="Genomic_DNA"/>
</dbReference>
<reference evidence="1" key="1">
    <citation type="submission" date="2020-10" db="EMBL/GenBank/DDBJ databases">
        <title>Taxonomic study of unclassified bacteria belonging to the class Ktedonobacteria.</title>
        <authorList>
            <person name="Yabe S."/>
            <person name="Wang C.M."/>
            <person name="Zheng Y."/>
            <person name="Sakai Y."/>
            <person name="Cavaletti L."/>
            <person name="Monciardini P."/>
            <person name="Donadio S."/>
        </authorList>
    </citation>
    <scope>NUCLEOTIDE SEQUENCE</scope>
    <source>
        <strain evidence="1">SOSP1-1</strain>
    </source>
</reference>
<proteinExistence type="predicted"/>
<dbReference type="AlphaFoldDB" id="A0A8J3MU69"/>
<keyword evidence="2" id="KW-1185">Reference proteome</keyword>
<organism evidence="1 2">
    <name type="scientific">Ktedonospora formicarum</name>
    <dbReference type="NCBI Taxonomy" id="2778364"/>
    <lineage>
        <taxon>Bacteria</taxon>
        <taxon>Bacillati</taxon>
        <taxon>Chloroflexota</taxon>
        <taxon>Ktedonobacteria</taxon>
        <taxon>Ktedonobacterales</taxon>
        <taxon>Ktedonobacteraceae</taxon>
        <taxon>Ktedonospora</taxon>
    </lineage>
</organism>
<name>A0A8J3MU69_9CHLR</name>
<accession>A0A8J3MU69</accession>
<dbReference type="Proteomes" id="UP000612362">
    <property type="component" value="Unassembled WGS sequence"/>
</dbReference>